<dbReference type="PANTHER" id="PTHR44218:SF8">
    <property type="entry name" value="COATOMER BETA' SUBUNIT (COPB2)-RELATED"/>
    <property type="match status" value="1"/>
</dbReference>
<reference evidence="1" key="1">
    <citation type="journal article" date="2019" name="Sci. Rep.">
        <title>Draft genome of Tanacetum cinerariifolium, the natural source of mosquito coil.</title>
        <authorList>
            <person name="Yamashiro T."/>
            <person name="Shiraishi A."/>
            <person name="Satake H."/>
            <person name="Nakayama K."/>
        </authorList>
    </citation>
    <scope>NUCLEOTIDE SEQUENCE</scope>
</reference>
<gene>
    <name evidence="1" type="ORF">Tci_018031</name>
</gene>
<comment type="caution">
    <text evidence="1">The sequence shown here is derived from an EMBL/GenBank/DDBJ whole genome shotgun (WGS) entry which is preliminary data.</text>
</comment>
<dbReference type="InterPro" id="IPR015943">
    <property type="entry name" value="WD40/YVTN_repeat-like_dom_sf"/>
</dbReference>
<organism evidence="1">
    <name type="scientific">Tanacetum cinerariifolium</name>
    <name type="common">Dalmatian daisy</name>
    <name type="synonym">Chrysanthemum cinerariifolium</name>
    <dbReference type="NCBI Taxonomy" id="118510"/>
    <lineage>
        <taxon>Eukaryota</taxon>
        <taxon>Viridiplantae</taxon>
        <taxon>Streptophyta</taxon>
        <taxon>Embryophyta</taxon>
        <taxon>Tracheophyta</taxon>
        <taxon>Spermatophyta</taxon>
        <taxon>Magnoliopsida</taxon>
        <taxon>eudicotyledons</taxon>
        <taxon>Gunneridae</taxon>
        <taxon>Pentapetalae</taxon>
        <taxon>asterids</taxon>
        <taxon>campanulids</taxon>
        <taxon>Asterales</taxon>
        <taxon>Asteraceae</taxon>
        <taxon>Asteroideae</taxon>
        <taxon>Anthemideae</taxon>
        <taxon>Anthemidinae</taxon>
        <taxon>Tanacetum</taxon>
    </lineage>
</organism>
<dbReference type="AlphaFoldDB" id="A0A6L2K9B8"/>
<proteinExistence type="predicted"/>
<dbReference type="EMBL" id="BKCJ010002072">
    <property type="protein sequence ID" value="GEU46053.1"/>
    <property type="molecule type" value="Genomic_DNA"/>
</dbReference>
<sequence length="169" mass="19076">MCSSSYSPKSHEPSDDISVLLRQILSKLSSSSSSYSFVTKQQLQQPHFVGVANVEANVGAIDYDHTDEYDCEIQKYKNPVMHVNGPSEGYKPCKVYGFRFPRVPSTNNTLKLWDLKQTSLEGISTHACCMTYMGHTNEKVYAYHRSFQMPITSYKFGSTDTDETSDDNT</sequence>
<dbReference type="InterPro" id="IPR044630">
    <property type="entry name" value="SPA1/2/3/4"/>
</dbReference>
<protein>
    <submittedName>
        <fullName evidence="1">Protein suppressor of PHYA-105 1-like isoform X1</fullName>
    </submittedName>
</protein>
<name>A0A6L2K9B8_TANCI</name>
<dbReference type="PANTHER" id="PTHR44218">
    <property type="entry name" value="PROTEIN SPA1-RELATED 2"/>
    <property type="match status" value="1"/>
</dbReference>
<dbReference type="Gene3D" id="2.130.10.10">
    <property type="entry name" value="YVTN repeat-like/Quinoprotein amine dehydrogenase"/>
    <property type="match status" value="1"/>
</dbReference>
<evidence type="ECO:0000313" key="1">
    <source>
        <dbReference type="EMBL" id="GEU46053.1"/>
    </source>
</evidence>
<accession>A0A6L2K9B8</accession>
<dbReference type="GO" id="GO:0009640">
    <property type="term" value="P:photomorphogenesis"/>
    <property type="evidence" value="ECO:0007669"/>
    <property type="project" value="InterPro"/>
</dbReference>